<keyword evidence="3" id="KW-1185">Reference proteome</keyword>
<dbReference type="PANTHER" id="PTHR31642:SF189">
    <property type="entry name" value="ACYLTRANSFERASE GLAUCE"/>
    <property type="match status" value="1"/>
</dbReference>
<reference evidence="2 3" key="1">
    <citation type="submission" date="2024-12" db="EMBL/GenBank/DDBJ databases">
        <title>The unique morphological basis and parallel evolutionary history of personate flowers in Penstemon.</title>
        <authorList>
            <person name="Depatie T.H."/>
            <person name="Wessinger C.A."/>
        </authorList>
    </citation>
    <scope>NUCLEOTIDE SEQUENCE [LARGE SCALE GENOMIC DNA]</scope>
    <source>
        <strain evidence="2">WTNN_2</strain>
        <tissue evidence="2">Leaf</tissue>
    </source>
</reference>
<dbReference type="InterPro" id="IPR023213">
    <property type="entry name" value="CAT-like_dom_sf"/>
</dbReference>
<sequence length="470" mass="52700">MTTLSPNPAMQDLNLTFQESTLIFPSQKTEKKSIFLSNIDQILNYNIPTAHFFSANSEFPPEIVTKRLKMALEKVLVPYDFMAGRLRLNHEEGRLEIDCNRAGAGFVVATSTYSLHEIGDLVCPNLGFRQLAVQRLEDLATEEDQPLCIFQITTFKCGGFAIGMSVSHVLFDGIAAKTFKDNLASQAFSDEKPFSVTPCLDRHLLAARSPPVVKFPHPEFFKPDLPTSGAPPTFDCKREELQFKVFQLTPNDINLLKRETFRDGTNKSAVTSFSVLAALIWRCKALSSYIEDRESTLLNVVDIRSRVNPPLPSSYCGNAVLVAFATAKCSDIKKVSFSDLTDLVTEGPKRVTDEYAKSVIDWLEINKGLPCGEYMVSSWMRLGFEQVEYPWGKPVHCGPIVSHRKDICWVFPDSNGMINALVSLPADEMERFEFQVREFFEIITKVKEEVKVSPILPQESGNSSVDVIIN</sequence>
<evidence type="ECO:0000313" key="3">
    <source>
        <dbReference type="Proteomes" id="UP001634393"/>
    </source>
</evidence>
<evidence type="ECO:0000256" key="1">
    <source>
        <dbReference type="ARBA" id="ARBA00009861"/>
    </source>
</evidence>
<dbReference type="Proteomes" id="UP001634393">
    <property type="component" value="Unassembled WGS sequence"/>
</dbReference>
<accession>A0ABD3TVJ8</accession>
<dbReference type="AlphaFoldDB" id="A0ABD3TVJ8"/>
<protein>
    <submittedName>
        <fullName evidence="2">Uncharacterized protein</fullName>
    </submittedName>
</protein>
<gene>
    <name evidence="2" type="ORF">ACJIZ3_025767</name>
</gene>
<comment type="caution">
    <text evidence="2">The sequence shown here is derived from an EMBL/GenBank/DDBJ whole genome shotgun (WGS) entry which is preliminary data.</text>
</comment>
<evidence type="ECO:0000313" key="2">
    <source>
        <dbReference type="EMBL" id="KAL3841176.1"/>
    </source>
</evidence>
<proteinExistence type="inferred from homology"/>
<organism evidence="2 3">
    <name type="scientific">Penstemon smallii</name>
    <dbReference type="NCBI Taxonomy" id="265156"/>
    <lineage>
        <taxon>Eukaryota</taxon>
        <taxon>Viridiplantae</taxon>
        <taxon>Streptophyta</taxon>
        <taxon>Embryophyta</taxon>
        <taxon>Tracheophyta</taxon>
        <taxon>Spermatophyta</taxon>
        <taxon>Magnoliopsida</taxon>
        <taxon>eudicotyledons</taxon>
        <taxon>Gunneridae</taxon>
        <taxon>Pentapetalae</taxon>
        <taxon>asterids</taxon>
        <taxon>lamiids</taxon>
        <taxon>Lamiales</taxon>
        <taxon>Plantaginaceae</taxon>
        <taxon>Cheloneae</taxon>
        <taxon>Penstemon</taxon>
    </lineage>
</organism>
<name>A0ABD3TVJ8_9LAMI</name>
<dbReference type="Gene3D" id="3.30.559.10">
    <property type="entry name" value="Chloramphenicol acetyltransferase-like domain"/>
    <property type="match status" value="2"/>
</dbReference>
<dbReference type="EMBL" id="JBJXBP010000003">
    <property type="protein sequence ID" value="KAL3841176.1"/>
    <property type="molecule type" value="Genomic_DNA"/>
</dbReference>
<dbReference type="InterPro" id="IPR050317">
    <property type="entry name" value="Plant_Fungal_Acyltransferase"/>
</dbReference>
<comment type="similarity">
    <text evidence="1">Belongs to the plant acyltransferase family.</text>
</comment>
<dbReference type="Pfam" id="PF02458">
    <property type="entry name" value="Transferase"/>
    <property type="match status" value="1"/>
</dbReference>
<dbReference type="PANTHER" id="PTHR31642">
    <property type="entry name" value="TRICHOTHECENE 3-O-ACETYLTRANSFERASE"/>
    <property type="match status" value="1"/>
</dbReference>